<dbReference type="AlphaFoldDB" id="A0A8S1DSY4"/>
<keyword evidence="3" id="KW-1185">Reference proteome</keyword>
<proteinExistence type="predicted"/>
<feature type="compositionally biased region" description="Gly residues" evidence="1">
    <location>
        <begin position="634"/>
        <end position="646"/>
    </location>
</feature>
<dbReference type="EMBL" id="CADEPI010000308">
    <property type="protein sequence ID" value="CAB3383408.1"/>
    <property type="molecule type" value="Genomic_DNA"/>
</dbReference>
<name>A0A8S1DSY4_9INSE</name>
<sequence>MAAAPRSTHELDLLLKNGVQEIDLLGADEFIVLVGCTGSGKSTFLKFLLKDATLNITKNEQDNCNFTDGEATIDSENCLTSKTIMPNLRKDEETGFVVMDCAGFGDTRSEHNDLIASFLNKRVLDKARRIKLVIVERYDRLKLSGDRNAFMNVLSHVSGLLKNNHRSFRNSICLVATKIESEKDNGALIRSIKTFLKEAVKSLEENYSTLTISEDKLREMEILSFLIANSQIGLFRRPSVVNADPWGLPALQENFKNLRKLVFEDVEYTPDDCGKFNIVVAPKTQIWIRGPLIESTVEGLKFLISPLAILIEQAVDAKLGEIRGEVEEKLTRIAEAGEITIALLSSIKSLQDLENFAVNEAGVQEETMAELKFHAEKAIFYFGVAGRDENEIKELIFGLNGKRNTIIAKISQLVEVNNFILDLAKASESYEVRLVNEECKELFNGLNISNFPLKMANLQRLGFNNVSIALQALNLRQISGCQIDDLKALFRKKNENHFSAEWVKNGDCLLVLGRFVFLSQVIREINLANRQECIKQVVLAATEHLYIDCDLSLQHTHLTLIAPKIESTRVKRIIILKGEDAPDSHDRDEQAPASQDENPGQNGIDGNPGYSSGSFTLISLDIINPTLLEVRSTGGNGSNGQDGGNGRDAPECQFPTFEKQQRATNGQIDRSLHSVVYTCDRSGYTVEYYQSTQQLNTILQMGKRRITFNMKLIKHSEIKPTDGGKGGAGGSLAVAGDLNLRVENIADLEKVSINCSKGKNGAPGKGGKAGRNARGKFRIYECTSVTVLLGLLQMSNGSLTAKKSAEGECNSKLEDAKDGMHGKVNEACVPRYIYPLTELLSIESIANSLINYAIKLQFDQEPTFEIVKKYIERYYNLSKIYN</sequence>
<organism evidence="2 3">
    <name type="scientific">Cloeon dipterum</name>
    <dbReference type="NCBI Taxonomy" id="197152"/>
    <lineage>
        <taxon>Eukaryota</taxon>
        <taxon>Metazoa</taxon>
        <taxon>Ecdysozoa</taxon>
        <taxon>Arthropoda</taxon>
        <taxon>Hexapoda</taxon>
        <taxon>Insecta</taxon>
        <taxon>Pterygota</taxon>
        <taxon>Palaeoptera</taxon>
        <taxon>Ephemeroptera</taxon>
        <taxon>Pisciforma</taxon>
        <taxon>Baetidae</taxon>
        <taxon>Cloeon</taxon>
    </lineage>
</organism>
<dbReference type="OrthoDB" id="7784704at2759"/>
<evidence type="ECO:0008006" key="4">
    <source>
        <dbReference type="Google" id="ProtNLM"/>
    </source>
</evidence>
<protein>
    <recommendedName>
        <fullName evidence="4">G domain-containing protein</fullName>
    </recommendedName>
</protein>
<evidence type="ECO:0000313" key="3">
    <source>
        <dbReference type="Proteomes" id="UP000494165"/>
    </source>
</evidence>
<accession>A0A8S1DSY4</accession>
<reference evidence="2 3" key="1">
    <citation type="submission" date="2020-04" db="EMBL/GenBank/DDBJ databases">
        <authorList>
            <person name="Alioto T."/>
            <person name="Alioto T."/>
            <person name="Gomez Garrido J."/>
        </authorList>
    </citation>
    <scope>NUCLEOTIDE SEQUENCE [LARGE SCALE GENOMIC DNA]</scope>
</reference>
<dbReference type="InterPro" id="IPR027417">
    <property type="entry name" value="P-loop_NTPase"/>
</dbReference>
<comment type="caution">
    <text evidence="2">The sequence shown here is derived from an EMBL/GenBank/DDBJ whole genome shotgun (WGS) entry which is preliminary data.</text>
</comment>
<evidence type="ECO:0000313" key="2">
    <source>
        <dbReference type="EMBL" id="CAB3383408.1"/>
    </source>
</evidence>
<feature type="compositionally biased region" description="Polar residues" evidence="1">
    <location>
        <begin position="592"/>
        <end position="601"/>
    </location>
</feature>
<feature type="region of interest" description="Disordered" evidence="1">
    <location>
        <begin position="578"/>
        <end position="608"/>
    </location>
</feature>
<dbReference type="Gene3D" id="3.40.50.300">
    <property type="entry name" value="P-loop containing nucleotide triphosphate hydrolases"/>
    <property type="match status" value="1"/>
</dbReference>
<dbReference type="Proteomes" id="UP000494165">
    <property type="component" value="Unassembled WGS sequence"/>
</dbReference>
<feature type="region of interest" description="Disordered" evidence="1">
    <location>
        <begin position="631"/>
        <end position="652"/>
    </location>
</feature>
<dbReference type="SUPFAM" id="SSF52540">
    <property type="entry name" value="P-loop containing nucleoside triphosphate hydrolases"/>
    <property type="match status" value="1"/>
</dbReference>
<evidence type="ECO:0000256" key="1">
    <source>
        <dbReference type="SAM" id="MobiDB-lite"/>
    </source>
</evidence>
<gene>
    <name evidence="2" type="ORF">CLODIP_2_CD10453</name>
</gene>
<feature type="compositionally biased region" description="Basic and acidic residues" evidence="1">
    <location>
        <begin position="578"/>
        <end position="590"/>
    </location>
</feature>